<reference evidence="1" key="1">
    <citation type="submission" date="2022-10" db="EMBL/GenBank/DDBJ databases">
        <title>The complete genomes of actinobacterial strains from the NBC collection.</title>
        <authorList>
            <person name="Joergensen T.S."/>
            <person name="Alvarez Arevalo M."/>
            <person name="Sterndorff E.B."/>
            <person name="Faurdal D."/>
            <person name="Vuksanovic O."/>
            <person name="Mourched A.-S."/>
            <person name="Charusanti P."/>
            <person name="Shaw S."/>
            <person name="Blin K."/>
            <person name="Weber T."/>
        </authorList>
    </citation>
    <scope>NUCLEOTIDE SEQUENCE</scope>
    <source>
        <strain evidence="1">NBC_00093</strain>
    </source>
</reference>
<name>A0AAU2A349_9ACTN</name>
<dbReference type="AlphaFoldDB" id="A0AAU2A349"/>
<sequence length="114" mass="12882">MIGHWLNRSLQVWRPRSTDDGYGGRTTTHVQQPEPVLTKVDQPSATDQLLAAQTRSKHSHDVFLLPDADVRRLDELRDPSTGESWKVLHIVEPSSTRYRKAQSELIQGEGEPDG</sequence>
<dbReference type="Gene3D" id="2.40.10.270">
    <property type="entry name" value="Bacteriophage SPP1 head-tail adaptor protein"/>
    <property type="match status" value="1"/>
</dbReference>
<accession>A0AAU2A349</accession>
<protein>
    <submittedName>
        <fullName evidence="1">Head-tail adaptor protein</fullName>
    </submittedName>
</protein>
<dbReference type="InterPro" id="IPR038666">
    <property type="entry name" value="SSP1_head-tail_sf"/>
</dbReference>
<gene>
    <name evidence="1" type="ORF">OHA22_20760</name>
</gene>
<organism evidence="1">
    <name type="scientific">Streptomyces sp. NBC_00093</name>
    <dbReference type="NCBI Taxonomy" id="2975649"/>
    <lineage>
        <taxon>Bacteria</taxon>
        <taxon>Bacillati</taxon>
        <taxon>Actinomycetota</taxon>
        <taxon>Actinomycetes</taxon>
        <taxon>Kitasatosporales</taxon>
        <taxon>Streptomycetaceae</taxon>
        <taxon>Streptomyces</taxon>
    </lineage>
</organism>
<evidence type="ECO:0000313" key="1">
    <source>
        <dbReference type="EMBL" id="WTT17799.1"/>
    </source>
</evidence>
<dbReference type="EMBL" id="CP108222">
    <property type="protein sequence ID" value="WTT17799.1"/>
    <property type="molecule type" value="Genomic_DNA"/>
</dbReference>
<proteinExistence type="predicted"/>